<reference evidence="2 3" key="1">
    <citation type="journal article" date="2014" name="PLoS Genet.">
        <title>Phylogenetically driven sequencing of extremely halophilic archaea reveals strategies for static and dynamic osmo-response.</title>
        <authorList>
            <person name="Becker E.A."/>
            <person name="Seitzer P.M."/>
            <person name="Tritt A."/>
            <person name="Larsen D."/>
            <person name="Krusor M."/>
            <person name="Yao A.I."/>
            <person name="Wu D."/>
            <person name="Madern D."/>
            <person name="Eisen J.A."/>
            <person name="Darling A.E."/>
            <person name="Facciotti M.T."/>
        </authorList>
    </citation>
    <scope>NUCLEOTIDE SEQUENCE [LARGE SCALE GENOMIC DNA]</scope>
    <source>
        <strain evidence="2 3">DSM 12278</strain>
    </source>
</reference>
<dbReference type="AlphaFoldDB" id="M0AF40"/>
<feature type="domain" description="Cupin type-2" evidence="1">
    <location>
        <begin position="37"/>
        <end position="103"/>
    </location>
</feature>
<comment type="caution">
    <text evidence="2">The sequence shown here is derived from an EMBL/GenBank/DDBJ whole genome shotgun (WGS) entry which is preliminary data.</text>
</comment>
<dbReference type="RefSeq" id="WP_006111392.1">
    <property type="nucleotide sequence ID" value="NZ_AOIO01000049.1"/>
</dbReference>
<dbReference type="SUPFAM" id="SSF51182">
    <property type="entry name" value="RmlC-like cupins"/>
    <property type="match status" value="1"/>
</dbReference>
<dbReference type="STRING" id="29540.C481_21236"/>
<name>M0AF40_NATA1</name>
<accession>M0AF40</accession>
<proteinExistence type="predicted"/>
<dbReference type="Gene3D" id="2.60.120.10">
    <property type="entry name" value="Jelly Rolls"/>
    <property type="match status" value="1"/>
</dbReference>
<protein>
    <submittedName>
        <fullName evidence="2">Cupin</fullName>
    </submittedName>
</protein>
<evidence type="ECO:0000259" key="1">
    <source>
        <dbReference type="Pfam" id="PF07883"/>
    </source>
</evidence>
<evidence type="ECO:0000313" key="2">
    <source>
        <dbReference type="EMBL" id="ELY97154.1"/>
    </source>
</evidence>
<dbReference type="InterPro" id="IPR013096">
    <property type="entry name" value="Cupin_2"/>
</dbReference>
<gene>
    <name evidence="2" type="ORF">C481_21236</name>
</gene>
<dbReference type="OrthoDB" id="190812at2157"/>
<dbReference type="InterPro" id="IPR011051">
    <property type="entry name" value="RmlC_Cupin_sf"/>
</dbReference>
<dbReference type="InterPro" id="IPR014710">
    <property type="entry name" value="RmlC-like_jellyroll"/>
</dbReference>
<dbReference type="PATRIC" id="fig|29540.5.peg.4283"/>
<organism evidence="2 3">
    <name type="scientific">Natrialba asiatica (strain ATCC 700177 / DSM 12278 / JCM 9576 / FERM P-10747 / NBRC 102637 / 172P1)</name>
    <dbReference type="NCBI Taxonomy" id="29540"/>
    <lineage>
        <taxon>Archaea</taxon>
        <taxon>Methanobacteriati</taxon>
        <taxon>Methanobacteriota</taxon>
        <taxon>Stenosarchaea group</taxon>
        <taxon>Halobacteria</taxon>
        <taxon>Halobacteriales</taxon>
        <taxon>Natrialbaceae</taxon>
        <taxon>Natrialba</taxon>
    </lineage>
</organism>
<dbReference type="Pfam" id="PF07883">
    <property type="entry name" value="Cupin_2"/>
    <property type="match status" value="1"/>
</dbReference>
<keyword evidence="3" id="KW-1185">Reference proteome</keyword>
<dbReference type="Proteomes" id="UP000011554">
    <property type="component" value="Unassembled WGS sequence"/>
</dbReference>
<evidence type="ECO:0000313" key="3">
    <source>
        <dbReference type="Proteomes" id="UP000011554"/>
    </source>
</evidence>
<sequence>MSDVTVHRLADRWDESRDSPLSLFESVDPQAEVGSYVIDPGERVPETGTTRHDGDETSIVLSGEIDLVVSGDRTTIGPETMTVIPAGEDHYSENTGDEPVRLVYAVLGGL</sequence>
<dbReference type="eggNOG" id="arCOG02998">
    <property type="taxonomic scope" value="Archaea"/>
</dbReference>
<dbReference type="EMBL" id="AOIO01000049">
    <property type="protein sequence ID" value="ELY97154.1"/>
    <property type="molecule type" value="Genomic_DNA"/>
</dbReference>